<evidence type="ECO:0000313" key="2">
    <source>
        <dbReference type="Proteomes" id="UP000183567"/>
    </source>
</evidence>
<keyword evidence="2" id="KW-1185">Reference proteome</keyword>
<comment type="caution">
    <text evidence="1">The sequence shown here is derived from an EMBL/GenBank/DDBJ whole genome shotgun (WGS) entry which is preliminary data.</text>
</comment>
<gene>
    <name evidence="1" type="ORF">AZE42_11993</name>
</gene>
<organism evidence="1 2">
    <name type="scientific">Rhizopogon vesiculosus</name>
    <dbReference type="NCBI Taxonomy" id="180088"/>
    <lineage>
        <taxon>Eukaryota</taxon>
        <taxon>Fungi</taxon>
        <taxon>Dikarya</taxon>
        <taxon>Basidiomycota</taxon>
        <taxon>Agaricomycotina</taxon>
        <taxon>Agaricomycetes</taxon>
        <taxon>Agaricomycetidae</taxon>
        <taxon>Boletales</taxon>
        <taxon>Suillineae</taxon>
        <taxon>Rhizopogonaceae</taxon>
        <taxon>Rhizopogon</taxon>
    </lineage>
</organism>
<reference evidence="1 2" key="1">
    <citation type="submission" date="2016-03" db="EMBL/GenBank/DDBJ databases">
        <title>Comparative genomics of the ectomycorrhizal sister species Rhizopogon vinicolor and Rhizopogon vesiculosus (Basidiomycota: Boletales) reveals a divergence of the mating type B locus.</title>
        <authorList>
            <person name="Mujic A.B."/>
            <person name="Kuo A."/>
            <person name="Tritt A."/>
            <person name="Lipzen A."/>
            <person name="Chen C."/>
            <person name="Johnson J."/>
            <person name="Sharma A."/>
            <person name="Barry K."/>
            <person name="Grigoriev I.V."/>
            <person name="Spatafora J.W."/>
        </authorList>
    </citation>
    <scope>NUCLEOTIDE SEQUENCE [LARGE SCALE GENOMIC DNA]</scope>
    <source>
        <strain evidence="1 2">AM-OR11-056</strain>
    </source>
</reference>
<feature type="non-terminal residue" evidence="1">
    <location>
        <position position="14"/>
    </location>
</feature>
<name>A0A1J8QAU5_9AGAM</name>
<proteinExistence type="predicted"/>
<dbReference type="EMBL" id="LVVM01001317">
    <property type="protein sequence ID" value="OJA18790.1"/>
    <property type="molecule type" value="Genomic_DNA"/>
</dbReference>
<accession>A0A1J8QAU5</accession>
<sequence length="14" mass="1722">MFLARKARRRQSVC</sequence>
<evidence type="ECO:0000313" key="1">
    <source>
        <dbReference type="EMBL" id="OJA18790.1"/>
    </source>
</evidence>
<protein>
    <submittedName>
        <fullName evidence="1">Uncharacterized protein</fullName>
    </submittedName>
</protein>
<dbReference type="Proteomes" id="UP000183567">
    <property type="component" value="Unassembled WGS sequence"/>
</dbReference>